<evidence type="ECO:0000313" key="1">
    <source>
        <dbReference type="EMBL" id="KAH0552160.1"/>
    </source>
</evidence>
<name>A0AAV7IJE4_COTGL</name>
<accession>A0AAV7IJE4</accession>
<dbReference type="Proteomes" id="UP000826195">
    <property type="component" value="Unassembled WGS sequence"/>
</dbReference>
<comment type="caution">
    <text evidence="1">The sequence shown here is derived from an EMBL/GenBank/DDBJ whole genome shotgun (WGS) entry which is preliminary data.</text>
</comment>
<reference evidence="1 2" key="1">
    <citation type="journal article" date="2021" name="J. Hered.">
        <title>A chromosome-level genome assembly of the parasitoid wasp, Cotesia glomerata (Hymenoptera: Braconidae).</title>
        <authorList>
            <person name="Pinto B.J."/>
            <person name="Weis J.J."/>
            <person name="Gamble T."/>
            <person name="Ode P.J."/>
            <person name="Paul R."/>
            <person name="Zaspel J.M."/>
        </authorList>
    </citation>
    <scope>NUCLEOTIDE SEQUENCE [LARGE SCALE GENOMIC DNA]</scope>
    <source>
        <strain evidence="1">CgM1</strain>
    </source>
</reference>
<dbReference type="AlphaFoldDB" id="A0AAV7IJE4"/>
<organism evidence="1 2">
    <name type="scientific">Cotesia glomerata</name>
    <name type="common">Lepidopteran parasitic wasp</name>
    <name type="synonym">Apanteles glomeratus</name>
    <dbReference type="NCBI Taxonomy" id="32391"/>
    <lineage>
        <taxon>Eukaryota</taxon>
        <taxon>Metazoa</taxon>
        <taxon>Ecdysozoa</taxon>
        <taxon>Arthropoda</taxon>
        <taxon>Hexapoda</taxon>
        <taxon>Insecta</taxon>
        <taxon>Pterygota</taxon>
        <taxon>Neoptera</taxon>
        <taxon>Endopterygota</taxon>
        <taxon>Hymenoptera</taxon>
        <taxon>Apocrita</taxon>
        <taxon>Ichneumonoidea</taxon>
        <taxon>Braconidae</taxon>
        <taxon>Microgastrinae</taxon>
        <taxon>Cotesia</taxon>
    </lineage>
</organism>
<dbReference type="EMBL" id="JAHXZJ010001492">
    <property type="protein sequence ID" value="KAH0552160.1"/>
    <property type="molecule type" value="Genomic_DNA"/>
</dbReference>
<proteinExistence type="predicted"/>
<evidence type="ECO:0000313" key="2">
    <source>
        <dbReference type="Proteomes" id="UP000826195"/>
    </source>
</evidence>
<protein>
    <submittedName>
        <fullName evidence="1">Uncharacterized protein</fullName>
    </submittedName>
</protein>
<gene>
    <name evidence="1" type="ORF">KQX54_006361</name>
</gene>
<keyword evidence="2" id="KW-1185">Reference proteome</keyword>
<sequence>MKYAVSEVALFTSGSRRLLLRATSMLKNKNVHFEKNLSPNRRIDKLQKNWLQVKNGEITVPTFFENVGQLIGQDTTVKVTQSRKAADCIFLARVDLAVPNSPDRAFNRSAAKNSCLHLSCLGTLGGPKFTRSSFSPQSVMDQSNLLRTKKCVCAVLKEVFTSKTSITH</sequence>